<dbReference type="AlphaFoldDB" id="X0U280"/>
<reference evidence="1" key="1">
    <citation type="journal article" date="2014" name="Front. Microbiol.">
        <title>High frequency of phylogenetically diverse reductive dehalogenase-homologous genes in deep subseafloor sedimentary metagenomes.</title>
        <authorList>
            <person name="Kawai M."/>
            <person name="Futagami T."/>
            <person name="Toyoda A."/>
            <person name="Takaki Y."/>
            <person name="Nishi S."/>
            <person name="Hori S."/>
            <person name="Arai W."/>
            <person name="Tsubouchi T."/>
            <person name="Morono Y."/>
            <person name="Uchiyama I."/>
            <person name="Ito T."/>
            <person name="Fujiyama A."/>
            <person name="Inagaki F."/>
            <person name="Takami H."/>
        </authorList>
    </citation>
    <scope>NUCLEOTIDE SEQUENCE</scope>
    <source>
        <strain evidence="1">Expedition CK06-06</strain>
    </source>
</reference>
<name>X0U280_9ZZZZ</name>
<dbReference type="EMBL" id="BARS01006050">
    <property type="protein sequence ID" value="GAF82565.1"/>
    <property type="molecule type" value="Genomic_DNA"/>
</dbReference>
<accession>X0U280</accession>
<gene>
    <name evidence="1" type="ORF">S01H1_11838</name>
</gene>
<dbReference type="SUPFAM" id="SSF53474">
    <property type="entry name" value="alpha/beta-Hydrolases"/>
    <property type="match status" value="1"/>
</dbReference>
<evidence type="ECO:0000313" key="1">
    <source>
        <dbReference type="EMBL" id="GAF82565.1"/>
    </source>
</evidence>
<evidence type="ECO:0008006" key="2">
    <source>
        <dbReference type="Google" id="ProtNLM"/>
    </source>
</evidence>
<sequence>DNDRVVPIKRTIDIVDAIKAAGGTSVRFTTLEGIGHNSWSSAYATPGLYSWMNKQRLNQN</sequence>
<dbReference type="Gene3D" id="3.40.50.1820">
    <property type="entry name" value="alpha/beta hydrolase"/>
    <property type="match status" value="1"/>
</dbReference>
<comment type="caution">
    <text evidence="1">The sequence shown here is derived from an EMBL/GenBank/DDBJ whole genome shotgun (WGS) entry which is preliminary data.</text>
</comment>
<organism evidence="1">
    <name type="scientific">marine sediment metagenome</name>
    <dbReference type="NCBI Taxonomy" id="412755"/>
    <lineage>
        <taxon>unclassified sequences</taxon>
        <taxon>metagenomes</taxon>
        <taxon>ecological metagenomes</taxon>
    </lineage>
</organism>
<dbReference type="InterPro" id="IPR029058">
    <property type="entry name" value="AB_hydrolase_fold"/>
</dbReference>
<feature type="non-terminal residue" evidence="1">
    <location>
        <position position="1"/>
    </location>
</feature>
<protein>
    <recommendedName>
        <fullName evidence="2">Phospholipase</fullName>
    </recommendedName>
</protein>
<proteinExistence type="predicted"/>